<dbReference type="GO" id="GO:0016301">
    <property type="term" value="F:kinase activity"/>
    <property type="evidence" value="ECO:0007669"/>
    <property type="project" value="UniProtKB-KW"/>
</dbReference>
<evidence type="ECO:0000256" key="1">
    <source>
        <dbReference type="SAM" id="MobiDB-lite"/>
    </source>
</evidence>
<dbReference type="AlphaFoldDB" id="A0AAC8VIQ9"/>
<feature type="region of interest" description="Disordered" evidence="1">
    <location>
        <begin position="27"/>
        <end position="57"/>
    </location>
</feature>
<name>A0AAC8VIQ9_PISSA</name>
<protein>
    <submittedName>
        <fullName evidence="2">Kinase domain protein</fullName>
    </submittedName>
</protein>
<dbReference type="Proteomes" id="UP000029558">
    <property type="component" value="Chromosome"/>
</dbReference>
<organism evidence="2 3">
    <name type="scientific">Piscirickettsia salmonis</name>
    <dbReference type="NCBI Taxonomy" id="1238"/>
    <lineage>
        <taxon>Bacteria</taxon>
        <taxon>Pseudomonadati</taxon>
        <taxon>Pseudomonadota</taxon>
        <taxon>Gammaproteobacteria</taxon>
        <taxon>Thiotrichales</taxon>
        <taxon>Piscirickettsiaceae</taxon>
        <taxon>Piscirickettsia</taxon>
    </lineage>
</organism>
<keyword evidence="2" id="KW-0418">Kinase</keyword>
<sequence>MPKIIWESEDQRALEWAIAKKALAKAADGTKIKRTHQKTPIDYTDPSSPNGPKIHLN</sequence>
<proteinExistence type="predicted"/>
<keyword evidence="2" id="KW-0808">Transferase</keyword>
<dbReference type="RefSeq" id="WP_155046581.1">
    <property type="nucleotide sequence ID" value="NZ_CP012508.1"/>
</dbReference>
<dbReference type="EMBL" id="CP012508">
    <property type="protein sequence ID" value="ALB23288.1"/>
    <property type="molecule type" value="Genomic_DNA"/>
</dbReference>
<accession>A0AAC8VIQ9</accession>
<evidence type="ECO:0000313" key="2">
    <source>
        <dbReference type="EMBL" id="ALB23288.1"/>
    </source>
</evidence>
<reference evidence="2 3" key="1">
    <citation type="journal article" date="2014" name="Genome Announc.">
        <title>Comparative Genome Analysis of Two Isolates of the Fish Pathogen Piscirickettsia salmonis from Different Hosts Reveals Major Differences in Virulence-Associated Secretion Systems.</title>
        <authorList>
            <person name="Bohle H."/>
            <person name="Henriquez P."/>
            <person name="Grothusen H."/>
            <person name="Navas E."/>
            <person name="Sandoval A."/>
            <person name="Bustamante F."/>
            <person name="Bustos P."/>
            <person name="Mancilla M."/>
        </authorList>
    </citation>
    <scope>NUCLEOTIDE SEQUENCE [LARGE SCALE GENOMIC DNA]</scope>
    <source>
        <strain evidence="3">B1-32597</strain>
    </source>
</reference>
<gene>
    <name evidence="2" type="ORF">KU39_2108</name>
</gene>
<evidence type="ECO:0000313" key="3">
    <source>
        <dbReference type="Proteomes" id="UP000029558"/>
    </source>
</evidence>